<dbReference type="AlphaFoldDB" id="A0A1D2MJM8"/>
<dbReference type="GO" id="GO:0004740">
    <property type="term" value="F:pyruvate dehydrogenase (acetyl-transferring) kinase activity"/>
    <property type="evidence" value="ECO:0007669"/>
    <property type="project" value="TreeGrafter"/>
</dbReference>
<evidence type="ECO:0000256" key="8">
    <source>
        <dbReference type="RuleBase" id="RU366032"/>
    </source>
</evidence>
<dbReference type="GO" id="GO:0005759">
    <property type="term" value="C:mitochondrial matrix"/>
    <property type="evidence" value="ECO:0007669"/>
    <property type="project" value="UniProtKB-SubCell"/>
</dbReference>
<dbReference type="SUPFAM" id="SSF69012">
    <property type="entry name" value="alpha-ketoacid dehydrogenase kinase, N-terminal domain"/>
    <property type="match status" value="1"/>
</dbReference>
<evidence type="ECO:0000256" key="2">
    <source>
        <dbReference type="ARBA" id="ARBA00022553"/>
    </source>
</evidence>
<organism evidence="10 11">
    <name type="scientific">Orchesella cincta</name>
    <name type="common">Springtail</name>
    <name type="synonym">Podura cincta</name>
    <dbReference type="NCBI Taxonomy" id="48709"/>
    <lineage>
        <taxon>Eukaryota</taxon>
        <taxon>Metazoa</taxon>
        <taxon>Ecdysozoa</taxon>
        <taxon>Arthropoda</taxon>
        <taxon>Hexapoda</taxon>
        <taxon>Collembola</taxon>
        <taxon>Entomobryomorpha</taxon>
        <taxon>Entomobryoidea</taxon>
        <taxon>Orchesellidae</taxon>
        <taxon>Orchesellinae</taxon>
        <taxon>Orchesella</taxon>
    </lineage>
</organism>
<reference evidence="10 11" key="1">
    <citation type="journal article" date="2016" name="Genome Biol. Evol.">
        <title>Gene Family Evolution Reflects Adaptation to Soil Environmental Stressors in the Genome of the Collembolan Orchesella cincta.</title>
        <authorList>
            <person name="Faddeeva-Vakhrusheva A."/>
            <person name="Derks M.F."/>
            <person name="Anvar S.Y."/>
            <person name="Agamennone V."/>
            <person name="Suring W."/>
            <person name="Smit S."/>
            <person name="van Straalen N.M."/>
            <person name="Roelofs D."/>
        </authorList>
    </citation>
    <scope>NUCLEOTIDE SEQUENCE [LARGE SCALE GENOMIC DNA]</scope>
    <source>
        <tissue evidence="10">Mixed pool</tissue>
    </source>
</reference>
<dbReference type="SUPFAM" id="SSF55874">
    <property type="entry name" value="ATPase domain of HSP90 chaperone/DNA topoisomerase II/histidine kinase"/>
    <property type="match status" value="1"/>
</dbReference>
<keyword evidence="11" id="KW-1185">Reference proteome</keyword>
<protein>
    <recommendedName>
        <fullName evidence="8">Protein-serine/threonine kinase</fullName>
        <ecNumber evidence="8">2.7.11.-</ecNumber>
    </recommendedName>
</protein>
<keyword evidence="7 8" id="KW-0496">Mitochondrion</keyword>
<evidence type="ECO:0000256" key="7">
    <source>
        <dbReference type="ARBA" id="ARBA00023128"/>
    </source>
</evidence>
<dbReference type="CDD" id="cd16929">
    <property type="entry name" value="HATPase_PDK-like"/>
    <property type="match status" value="1"/>
</dbReference>
<keyword evidence="5 8" id="KW-0418">Kinase</keyword>
<evidence type="ECO:0000256" key="1">
    <source>
        <dbReference type="ARBA" id="ARBA00006155"/>
    </source>
</evidence>
<accession>A0A1D2MJM8</accession>
<evidence type="ECO:0000313" key="10">
    <source>
        <dbReference type="EMBL" id="ODM93132.1"/>
    </source>
</evidence>
<feature type="domain" description="Histidine kinase" evidence="9">
    <location>
        <begin position="305"/>
        <end position="442"/>
    </location>
</feature>
<dbReference type="Gene3D" id="3.30.565.10">
    <property type="entry name" value="Histidine kinase-like ATPase, C-terminal domain"/>
    <property type="match status" value="1"/>
</dbReference>
<dbReference type="SMART" id="SM00387">
    <property type="entry name" value="HATPase_c"/>
    <property type="match status" value="1"/>
</dbReference>
<evidence type="ECO:0000256" key="5">
    <source>
        <dbReference type="ARBA" id="ARBA00022777"/>
    </source>
</evidence>
<dbReference type="InterPro" id="IPR005467">
    <property type="entry name" value="His_kinase_dom"/>
</dbReference>
<dbReference type="InterPro" id="IPR039028">
    <property type="entry name" value="BCKD/PDK"/>
</dbReference>
<dbReference type="OrthoDB" id="3264224at2759"/>
<dbReference type="EC" id="2.7.11.-" evidence="8"/>
<dbReference type="InterPro" id="IPR003594">
    <property type="entry name" value="HATPase_dom"/>
</dbReference>
<sequence>MSLSCLSSTRQMFRNSGSTFTPSKLLGMVSNYSSRPHNHRLDLSNDSSTRERNQTVISYYNQSAIDSAAAKPSVRLTPATIMYTGRSTDSSHALKSAQYLQKELPVRIAHRIAGFRNLPFIVGCNPAVLSVHEMYIRAFHILNDFPPIQDMKDEAEFSLLIENLLDDFKYVVTQLAEGFKACKKHIKVSCQNDDMNEPRDFYSQDKRSFPHYFVTTQQEDLARQFLDRTLTSRLGIRMLATHHLALSDNKPNHVGIINLTMRIKDVVEKWADFVTRLAQDKYGKAPRIKLSGHINATFPYIQLPLDYIFPEILKNAVRATIETHSDQNENTMPPIQITIANNDIDFIVRISDRGGGISHHLMTKIMQYNFSTADDSTEVGMDNHLFSNMMELSNSTTSGPMHGYGFGLPTSRAYAEYLGGGLSIQSLQGIGTDVYLRLKHIDSKSESFRI</sequence>
<gene>
    <name evidence="10" type="ORF">Ocin01_13554</name>
</gene>
<evidence type="ECO:0000313" key="11">
    <source>
        <dbReference type="Proteomes" id="UP000094527"/>
    </source>
</evidence>
<dbReference type="Gene3D" id="1.20.140.20">
    <property type="entry name" value="Alpha-ketoacid/pyruvate dehydrogenase kinase, N-terminal domain"/>
    <property type="match status" value="1"/>
</dbReference>
<dbReference type="GO" id="GO:0005524">
    <property type="term" value="F:ATP binding"/>
    <property type="evidence" value="ECO:0007669"/>
    <property type="project" value="UniProtKB-UniRule"/>
</dbReference>
<evidence type="ECO:0000256" key="6">
    <source>
        <dbReference type="ARBA" id="ARBA00022840"/>
    </source>
</evidence>
<dbReference type="PANTHER" id="PTHR11947:SF20">
    <property type="entry name" value="[3-METHYL-2-OXOBUTANOATE DEHYDROGENASE [LIPOAMIDE]] KINASE, MITOCHONDRIAL"/>
    <property type="match status" value="1"/>
</dbReference>
<dbReference type="EMBL" id="LJIJ01001069">
    <property type="protein sequence ID" value="ODM93132.1"/>
    <property type="molecule type" value="Genomic_DNA"/>
</dbReference>
<dbReference type="InterPro" id="IPR018955">
    <property type="entry name" value="BCDHK/PDK_N"/>
</dbReference>
<dbReference type="OMA" id="WSYPPSA"/>
<keyword evidence="4 8" id="KW-0547">Nucleotide-binding</keyword>
<name>A0A1D2MJM8_ORCCI</name>
<comment type="subcellular location">
    <subcellularLocation>
        <location evidence="8">Mitochondrion matrix</location>
    </subcellularLocation>
</comment>
<keyword evidence="6 8" id="KW-0067">ATP-binding</keyword>
<dbReference type="Pfam" id="PF10436">
    <property type="entry name" value="BCDHK_Adom3"/>
    <property type="match status" value="1"/>
</dbReference>
<proteinExistence type="inferred from homology"/>
<evidence type="ECO:0000256" key="3">
    <source>
        <dbReference type="ARBA" id="ARBA00022679"/>
    </source>
</evidence>
<dbReference type="InterPro" id="IPR036890">
    <property type="entry name" value="HATPase_C_sf"/>
</dbReference>
<evidence type="ECO:0000256" key="4">
    <source>
        <dbReference type="ARBA" id="ARBA00022741"/>
    </source>
</evidence>
<dbReference type="Pfam" id="PF02518">
    <property type="entry name" value="HATPase_c"/>
    <property type="match status" value="1"/>
</dbReference>
<dbReference type="PROSITE" id="PS50109">
    <property type="entry name" value="HIS_KIN"/>
    <property type="match status" value="1"/>
</dbReference>
<dbReference type="STRING" id="48709.A0A1D2MJM8"/>
<dbReference type="InterPro" id="IPR036784">
    <property type="entry name" value="AK/P_DHK_N_sf"/>
</dbReference>
<comment type="similarity">
    <text evidence="1 8">Belongs to the PDK/BCKDK protein kinase family.</text>
</comment>
<keyword evidence="3 8" id="KW-0808">Transferase</keyword>
<dbReference type="GO" id="GO:0010906">
    <property type="term" value="P:regulation of glucose metabolic process"/>
    <property type="evidence" value="ECO:0007669"/>
    <property type="project" value="TreeGrafter"/>
</dbReference>
<keyword evidence="2" id="KW-0597">Phosphoprotein</keyword>
<dbReference type="Proteomes" id="UP000094527">
    <property type="component" value="Unassembled WGS sequence"/>
</dbReference>
<comment type="caution">
    <text evidence="10">The sequence shown here is derived from an EMBL/GenBank/DDBJ whole genome shotgun (WGS) entry which is preliminary data.</text>
</comment>
<dbReference type="PANTHER" id="PTHR11947">
    <property type="entry name" value="PYRUVATE DEHYDROGENASE KINASE"/>
    <property type="match status" value="1"/>
</dbReference>
<evidence type="ECO:0000259" key="9">
    <source>
        <dbReference type="PROSITE" id="PS50109"/>
    </source>
</evidence>